<comment type="caution">
    <text evidence="2">The sequence shown here is derived from an EMBL/GenBank/DDBJ whole genome shotgun (WGS) entry which is preliminary data.</text>
</comment>
<protein>
    <submittedName>
        <fullName evidence="2">Uncharacterized protein</fullName>
    </submittedName>
</protein>
<sequence length="262" mass="31211">MIRRIEAIRLSKNNRHIIFFVSLLLIIICFSYYQFFLETPTRNFFMWLLYNFQNLYSTIFAFPLLYLIIINSQFSFNLNNYLYLSRIPNRKFLFISDINLVLKVTFYYMAGIFFISSVLGIYELRFNNSWSQELVTFFKNTFQAIPNTNYSPVFQTGLAFLFFFLYLLTIGNLFNFLFVLLKKKGISFLIIFGMIGLQAYFFKSPTNSLIKIMMPINHYLIYFERANGQFISISISFLYWLSLLVANYSSLYILYKNTKLGD</sequence>
<dbReference type="AlphaFoldDB" id="F0EH10"/>
<dbReference type="EMBL" id="AEWT01000006">
    <property type="protein sequence ID" value="EGC70615.1"/>
    <property type="molecule type" value="Genomic_DNA"/>
</dbReference>
<keyword evidence="1" id="KW-1133">Transmembrane helix</keyword>
<feature type="transmembrane region" description="Helical" evidence="1">
    <location>
        <begin position="230"/>
        <end position="255"/>
    </location>
</feature>
<evidence type="ECO:0000256" key="1">
    <source>
        <dbReference type="SAM" id="Phobius"/>
    </source>
</evidence>
<proteinExistence type="predicted"/>
<keyword evidence="1" id="KW-0812">Transmembrane</keyword>
<accession>F0EH10</accession>
<evidence type="ECO:0000313" key="2">
    <source>
        <dbReference type="EMBL" id="EGC70615.1"/>
    </source>
</evidence>
<dbReference type="RefSeq" id="WP_005233110.1">
    <property type="nucleotide sequence ID" value="NZ_GL872323.1"/>
</dbReference>
<dbReference type="HOGENOM" id="CLU_1052682_0_0_9"/>
<name>F0EH10_ENTCA</name>
<reference evidence="2 3" key="1">
    <citation type="submission" date="2011-01" db="EMBL/GenBank/DDBJ databases">
        <authorList>
            <person name="Muzny D."/>
            <person name="Qin X."/>
            <person name="Deng J."/>
            <person name="Jiang H."/>
            <person name="Liu Y."/>
            <person name="Qu J."/>
            <person name="Song X.-Z."/>
            <person name="Zhang L."/>
            <person name="Thornton R."/>
            <person name="Coyle M."/>
            <person name="Francisco L."/>
            <person name="Jackson L."/>
            <person name="Javaid M."/>
            <person name="Korchina V."/>
            <person name="Kovar C."/>
            <person name="Mata R."/>
            <person name="Mathew T."/>
            <person name="Ngo R."/>
            <person name="Nguyen L."/>
            <person name="Nguyen N."/>
            <person name="Okwuonu G."/>
            <person name="Ongeri F."/>
            <person name="Pham C."/>
            <person name="Simmons D."/>
            <person name="Wilczek-Boney K."/>
            <person name="Hale W."/>
            <person name="Jakkamsetti A."/>
            <person name="Pham P."/>
            <person name="Ruth R."/>
            <person name="San Lucas F."/>
            <person name="Warren J."/>
            <person name="Zhang J."/>
            <person name="Zhao Z."/>
            <person name="Zhou C."/>
            <person name="Zhu D."/>
            <person name="Lee S."/>
            <person name="Bess C."/>
            <person name="Blankenburg K."/>
            <person name="Forbes L."/>
            <person name="Fu Q."/>
            <person name="Gubbala S."/>
            <person name="Hirani K."/>
            <person name="Jayaseelan J.C."/>
            <person name="Lara F."/>
            <person name="Munidasa M."/>
            <person name="Palculict T."/>
            <person name="Patil S."/>
            <person name="Pu L.-L."/>
            <person name="Saada N."/>
            <person name="Tang L."/>
            <person name="Weissenberger G."/>
            <person name="Zhu Y."/>
            <person name="Hemphill L."/>
            <person name="Shang Y."/>
            <person name="Youmans B."/>
            <person name="Ayvaz T."/>
            <person name="Ross M."/>
            <person name="Santibanez J."/>
            <person name="Aqrawi P."/>
            <person name="Gross S."/>
            <person name="Joshi V."/>
            <person name="Fowler G."/>
            <person name="Nazareth L."/>
            <person name="Reid J."/>
            <person name="Worley K."/>
            <person name="Petrosino J."/>
            <person name="Highlander S."/>
            <person name="Gibbs R."/>
        </authorList>
    </citation>
    <scope>NUCLEOTIDE SEQUENCE [LARGE SCALE GENOMIC DNA]</scope>
    <source>
        <strain evidence="2 3">ATCC 12755</strain>
    </source>
</reference>
<feature type="transmembrane region" description="Helical" evidence="1">
    <location>
        <begin position="158"/>
        <end position="178"/>
    </location>
</feature>
<keyword evidence="1" id="KW-0472">Membrane</keyword>
<gene>
    <name evidence="2" type="ORF">HMPREF9087_0781</name>
</gene>
<dbReference type="Proteomes" id="UP000004835">
    <property type="component" value="Unassembled WGS sequence"/>
</dbReference>
<organism evidence="2 3">
    <name type="scientific">Enterococcus casseliflavus ATCC 12755</name>
    <dbReference type="NCBI Taxonomy" id="888066"/>
    <lineage>
        <taxon>Bacteria</taxon>
        <taxon>Bacillati</taxon>
        <taxon>Bacillota</taxon>
        <taxon>Bacilli</taxon>
        <taxon>Lactobacillales</taxon>
        <taxon>Enterococcaceae</taxon>
        <taxon>Enterococcus</taxon>
    </lineage>
</organism>
<feature type="transmembrane region" description="Helical" evidence="1">
    <location>
        <begin position="55"/>
        <end position="79"/>
    </location>
</feature>
<evidence type="ECO:0000313" key="3">
    <source>
        <dbReference type="Proteomes" id="UP000004835"/>
    </source>
</evidence>
<feature type="transmembrane region" description="Helical" evidence="1">
    <location>
        <begin position="100"/>
        <end position="122"/>
    </location>
</feature>
<feature type="transmembrane region" description="Helical" evidence="1">
    <location>
        <begin position="185"/>
        <end position="202"/>
    </location>
</feature>
<feature type="transmembrane region" description="Helical" evidence="1">
    <location>
        <begin position="16"/>
        <end position="35"/>
    </location>
</feature>